<sequence>MTKHAVLKVNRLGPNLNSVGDPVPVSSIGEYLYLLQPKAAYDIVSQRMSSQTPTSEPRESATSERTTTRRIVVRVIGAPPL</sequence>
<reference evidence="2" key="2">
    <citation type="journal article" date="2018" name="Mol. Plant Microbe Interact.">
        <title>Genome sequence resources for the wheat stripe rust pathogen (Puccinia striiformis f. sp. tritici) and the barley stripe rust pathogen (Puccinia striiformis f. sp. hordei).</title>
        <authorList>
            <person name="Xia C."/>
            <person name="Wang M."/>
            <person name="Yin C."/>
            <person name="Cornejo O.E."/>
            <person name="Hulbert S.H."/>
            <person name="Chen X."/>
        </authorList>
    </citation>
    <scope>NUCLEOTIDE SEQUENCE [LARGE SCALE GENOMIC DNA]</scope>
    <source>
        <strain evidence="2">93-210</strain>
    </source>
</reference>
<proteinExistence type="predicted"/>
<comment type="caution">
    <text evidence="1">The sequence shown here is derived from an EMBL/GenBank/DDBJ whole genome shotgun (WGS) entry which is preliminary data.</text>
</comment>
<evidence type="ECO:0000313" key="1">
    <source>
        <dbReference type="EMBL" id="KAI7954676.1"/>
    </source>
</evidence>
<dbReference type="EMBL" id="CM045869">
    <property type="protein sequence ID" value="KAI7954676.1"/>
    <property type="molecule type" value="Genomic_DNA"/>
</dbReference>
<reference evidence="1 2" key="3">
    <citation type="journal article" date="2022" name="Microbiol. Spectr.">
        <title>Folding features and dynamics of 3D genome architecture in plant fungal pathogens.</title>
        <authorList>
            <person name="Xia C."/>
        </authorList>
    </citation>
    <scope>NUCLEOTIDE SEQUENCE [LARGE SCALE GENOMIC DNA]</scope>
    <source>
        <strain evidence="1 2">93-210</strain>
    </source>
</reference>
<name>A0ACC0EJ96_9BASI</name>
<evidence type="ECO:0000313" key="2">
    <source>
        <dbReference type="Proteomes" id="UP001060170"/>
    </source>
</evidence>
<protein>
    <submittedName>
        <fullName evidence="1">Uncharacterized protein</fullName>
    </submittedName>
</protein>
<accession>A0ACC0EJ96</accession>
<keyword evidence="2" id="KW-1185">Reference proteome</keyword>
<reference evidence="2" key="1">
    <citation type="journal article" date="2018" name="BMC Genomics">
        <title>Genomic insights into host adaptation between the wheat stripe rust pathogen (Puccinia striiformis f. sp. tritici) and the barley stripe rust pathogen (Puccinia striiformis f. sp. hordei).</title>
        <authorList>
            <person name="Xia C."/>
            <person name="Wang M."/>
            <person name="Yin C."/>
            <person name="Cornejo O.E."/>
            <person name="Hulbert S.H."/>
            <person name="Chen X."/>
        </authorList>
    </citation>
    <scope>NUCLEOTIDE SEQUENCE [LARGE SCALE GENOMIC DNA]</scope>
    <source>
        <strain evidence="2">93-210</strain>
    </source>
</reference>
<dbReference type="Proteomes" id="UP001060170">
    <property type="component" value="Chromosome 5"/>
</dbReference>
<gene>
    <name evidence="1" type="ORF">MJO28_005076</name>
</gene>
<organism evidence="1 2">
    <name type="scientific">Puccinia striiformis f. sp. tritici</name>
    <dbReference type="NCBI Taxonomy" id="168172"/>
    <lineage>
        <taxon>Eukaryota</taxon>
        <taxon>Fungi</taxon>
        <taxon>Dikarya</taxon>
        <taxon>Basidiomycota</taxon>
        <taxon>Pucciniomycotina</taxon>
        <taxon>Pucciniomycetes</taxon>
        <taxon>Pucciniales</taxon>
        <taxon>Pucciniaceae</taxon>
        <taxon>Puccinia</taxon>
    </lineage>
</organism>